<dbReference type="InterPro" id="IPR037066">
    <property type="entry name" value="Plug_dom_sf"/>
</dbReference>
<evidence type="ECO:0000313" key="10">
    <source>
        <dbReference type="Proteomes" id="UP000257323"/>
    </source>
</evidence>
<dbReference type="InterPro" id="IPR008969">
    <property type="entry name" value="CarboxyPept-like_regulatory"/>
</dbReference>
<keyword evidence="2" id="KW-0813">Transport</keyword>
<evidence type="ECO:0000256" key="6">
    <source>
        <dbReference type="ARBA" id="ARBA00023237"/>
    </source>
</evidence>
<dbReference type="Pfam" id="PF25183">
    <property type="entry name" value="OMP_b-brl_4"/>
    <property type="match status" value="1"/>
</dbReference>
<evidence type="ECO:0000256" key="5">
    <source>
        <dbReference type="ARBA" id="ARBA00023136"/>
    </source>
</evidence>
<dbReference type="AlphaFoldDB" id="A0A3E2BLF1"/>
<evidence type="ECO:0000256" key="1">
    <source>
        <dbReference type="ARBA" id="ARBA00004571"/>
    </source>
</evidence>
<feature type="chain" id="PRO_5017825062" evidence="7">
    <location>
        <begin position="21"/>
        <end position="993"/>
    </location>
</feature>
<gene>
    <name evidence="9" type="ORF">OP8BY_0233</name>
</gene>
<evidence type="ECO:0000256" key="7">
    <source>
        <dbReference type="SAM" id="SignalP"/>
    </source>
</evidence>
<dbReference type="Gene3D" id="2.40.170.20">
    <property type="entry name" value="TonB-dependent receptor, beta-barrel domain"/>
    <property type="match status" value="1"/>
</dbReference>
<sequence>MKRIALSVLLFMLLAFPAVAQITQTGTLNGTVYDQDKQPLPGVSVSIKSPALISPTLEAVTNERGHWRFPALPPGDYTVTFKLQGFRTLIREGIKVNVGVTTTLDVTLEQSAIEESITVTGVSPTVDIQRTSMTASITRDVIQSLPAARNLGAFFNMAPGVTSTTVHGSSERDNTYNIDGVNVTDPVTGTQAGQFGMDVMEELSVQTGGLPAEYGSVRGGVVNVVTRSGGNRFSGGISFFYRNKDMQSTNTKGTIFEGQTGGFDYDYEPSANLGGPIIKDRIWFFTTFALQKTQEFSLGYPYDQPNQVPLDYKRPMPFVKLTIQATKKDRVVLSFNFSDYVRNHRGASSYQTVDTTWKQTTPIYTYNFQLTHFFNPNLYMNLKAGYMDYALNLMAKNDKVWVYDARYYYNYASYGYDDIYSRNRFQALTDATYFLDDFLGRHEIKAGAEFEYSWDSRYRRHNRDAWGNGPFFYVQLPSGLTPDQIPKDLASLIDRVIAAGISPTGTYPYMVHYQDFTRKDRKMVIGGFLQDTWSPLKRLTLNIGFRFDRQEGILPVQGQERTPVEYPAGSGIIYDPRVNEQLKPLVWNTLAPRLGASFDLTGDAKTALKVSFCRYYIANIMQWFVTVNPNSFISWRTHYIVNDGTDPNYPIDPNDPLTRLRPNPNRLMYNFSATASATMDPNLKSPYLDEFIIGIEREILADTRFGVRYIHKWDRNLIEDVDLNRLNLNFYKALYSVKGHDAIFDPSCWYIYAPVTATDPWNNQTVTFWRRTDPGMTTPTKTFVTNPPGAKRDYDGVEVTLNKRFSHRWSAMASYVWQKSRGLIGTDFDDSWSGQSYFNDPNVHVYAMGNFGYERRNQFKVQAMWQGPWGIMISGYYRLLDGQRWTRRVRSSDLGVTLPQGTVTINAEPRGSRSLPPLTILDLRVEKNFRLPGRFGQFGVFCDIFNVTNVAIPTGVHSISSSTTTVSGKRVSFGELTSLTDPRVFRLGARYSF</sequence>
<feature type="domain" description="TonB-dependent transporter Oar-like beta-barrel" evidence="8">
    <location>
        <begin position="319"/>
        <end position="870"/>
    </location>
</feature>
<dbReference type="EMBL" id="QUAH01000008">
    <property type="protein sequence ID" value="RFT15585.1"/>
    <property type="molecule type" value="Genomic_DNA"/>
</dbReference>
<dbReference type="SUPFAM" id="SSF56935">
    <property type="entry name" value="Porins"/>
    <property type="match status" value="1"/>
</dbReference>
<dbReference type="SUPFAM" id="SSF49464">
    <property type="entry name" value="Carboxypeptidase regulatory domain-like"/>
    <property type="match status" value="1"/>
</dbReference>
<keyword evidence="3" id="KW-1134">Transmembrane beta strand</keyword>
<protein>
    <submittedName>
        <fullName evidence="9">Oar protein</fullName>
    </submittedName>
</protein>
<evidence type="ECO:0000256" key="4">
    <source>
        <dbReference type="ARBA" id="ARBA00022692"/>
    </source>
</evidence>
<comment type="caution">
    <text evidence="9">The sequence shown here is derived from an EMBL/GenBank/DDBJ whole genome shotgun (WGS) entry which is preliminary data.</text>
</comment>
<dbReference type="PANTHER" id="PTHR30069:SF46">
    <property type="entry name" value="OAR PROTEIN"/>
    <property type="match status" value="1"/>
</dbReference>
<dbReference type="Gene3D" id="2.170.130.10">
    <property type="entry name" value="TonB-dependent receptor, plug domain"/>
    <property type="match status" value="1"/>
</dbReference>
<dbReference type="InterPro" id="IPR036942">
    <property type="entry name" value="Beta-barrel_TonB_sf"/>
</dbReference>
<organism evidence="9 10">
    <name type="scientific">Candidatus Saccharicenans subterraneus</name>
    <dbReference type="NCBI Taxonomy" id="2508984"/>
    <lineage>
        <taxon>Bacteria</taxon>
        <taxon>Candidatus Aminicenantota</taxon>
        <taxon>Candidatus Aminicenantia</taxon>
        <taxon>Candidatus Aminicenantales</taxon>
        <taxon>Candidatus Saccharicenantaceae</taxon>
        <taxon>Candidatus Saccharicenans</taxon>
    </lineage>
</organism>
<evidence type="ECO:0000256" key="3">
    <source>
        <dbReference type="ARBA" id="ARBA00022452"/>
    </source>
</evidence>
<dbReference type="GO" id="GO:0044718">
    <property type="term" value="P:siderophore transmembrane transport"/>
    <property type="evidence" value="ECO:0007669"/>
    <property type="project" value="TreeGrafter"/>
</dbReference>
<dbReference type="Pfam" id="PF13620">
    <property type="entry name" value="CarboxypepD_reg"/>
    <property type="match status" value="1"/>
</dbReference>
<accession>A0A3E2BLF1</accession>
<comment type="subcellular location">
    <subcellularLocation>
        <location evidence="1">Cell outer membrane</location>
        <topology evidence="1">Multi-pass membrane protein</topology>
    </subcellularLocation>
</comment>
<dbReference type="InterPro" id="IPR057601">
    <property type="entry name" value="Oar-like_b-barrel"/>
</dbReference>
<proteinExistence type="predicted"/>
<feature type="signal peptide" evidence="7">
    <location>
        <begin position="1"/>
        <end position="20"/>
    </location>
</feature>
<evidence type="ECO:0000313" key="9">
    <source>
        <dbReference type="EMBL" id="RFT15585.1"/>
    </source>
</evidence>
<name>A0A3E2BLF1_9BACT</name>
<dbReference type="InterPro" id="IPR039426">
    <property type="entry name" value="TonB-dep_rcpt-like"/>
</dbReference>
<dbReference type="GO" id="GO:0015344">
    <property type="term" value="F:siderophore uptake transmembrane transporter activity"/>
    <property type="evidence" value="ECO:0007669"/>
    <property type="project" value="TreeGrafter"/>
</dbReference>
<dbReference type="Gene3D" id="2.60.40.1120">
    <property type="entry name" value="Carboxypeptidase-like, regulatory domain"/>
    <property type="match status" value="1"/>
</dbReference>
<dbReference type="GO" id="GO:0009279">
    <property type="term" value="C:cell outer membrane"/>
    <property type="evidence" value="ECO:0007669"/>
    <property type="project" value="UniProtKB-SubCell"/>
</dbReference>
<keyword evidence="6" id="KW-0998">Cell outer membrane</keyword>
<keyword evidence="7" id="KW-0732">Signal</keyword>
<keyword evidence="4" id="KW-0812">Transmembrane</keyword>
<evidence type="ECO:0000256" key="2">
    <source>
        <dbReference type="ARBA" id="ARBA00022448"/>
    </source>
</evidence>
<evidence type="ECO:0000259" key="8">
    <source>
        <dbReference type="Pfam" id="PF25183"/>
    </source>
</evidence>
<reference evidence="9 10" key="1">
    <citation type="submission" date="2018-08" db="EMBL/GenBank/DDBJ databases">
        <title>Genome analysis of the thermophilic bacterium of the candidate phylum Aminicenantes from deep subsurface aquifer revealed its physiology and ecological role.</title>
        <authorList>
            <person name="Kadnikov V.V."/>
            <person name="Mardanov A.V."/>
            <person name="Beletsky A.V."/>
            <person name="Karnachuk O.V."/>
            <person name="Ravin N.V."/>
        </authorList>
    </citation>
    <scope>NUCLEOTIDE SEQUENCE [LARGE SCALE GENOMIC DNA]</scope>
    <source>
        <strain evidence="9">BY38</strain>
    </source>
</reference>
<keyword evidence="5" id="KW-0472">Membrane</keyword>
<dbReference type="Proteomes" id="UP000257323">
    <property type="component" value="Unassembled WGS sequence"/>
</dbReference>
<dbReference type="PANTHER" id="PTHR30069">
    <property type="entry name" value="TONB-DEPENDENT OUTER MEMBRANE RECEPTOR"/>
    <property type="match status" value="1"/>
</dbReference>